<sequence length="82" mass="9755">MRSLDKVCVLYLASSPNAAAWLVFSKFLDVVRHCPLVLFEWSPAEIFNWINCADLLVIFFWLLIRFLMNSFDFRKQMTYVNE</sequence>
<reference evidence="2" key="1">
    <citation type="submission" date="2016-02" db="EMBL/GenBank/DDBJ databases">
        <title>WGS assembly of Manihot esculenta.</title>
        <authorList>
            <person name="Bredeson J.V."/>
            <person name="Prochnik S.E."/>
            <person name="Lyons J.B."/>
            <person name="Schmutz J."/>
            <person name="Grimwood J."/>
            <person name="Vrebalov J."/>
            <person name="Bart R.S."/>
            <person name="Amuge T."/>
            <person name="Ferguson M.E."/>
            <person name="Green R."/>
            <person name="Putnam N."/>
            <person name="Stites J."/>
            <person name="Rounsley S."/>
            <person name="Rokhsar D.S."/>
        </authorList>
    </citation>
    <scope>NUCLEOTIDE SEQUENCE [LARGE SCALE GENOMIC DNA]</scope>
    <source>
        <tissue evidence="2">Leaf</tissue>
    </source>
</reference>
<feature type="transmembrane region" description="Helical" evidence="1">
    <location>
        <begin position="46"/>
        <end position="67"/>
    </location>
</feature>
<dbReference type="AlphaFoldDB" id="A0A2C9W4S4"/>
<organism evidence="2">
    <name type="scientific">Manihot esculenta</name>
    <name type="common">Cassava</name>
    <name type="synonym">Jatropha manihot</name>
    <dbReference type="NCBI Taxonomy" id="3983"/>
    <lineage>
        <taxon>Eukaryota</taxon>
        <taxon>Viridiplantae</taxon>
        <taxon>Streptophyta</taxon>
        <taxon>Embryophyta</taxon>
        <taxon>Tracheophyta</taxon>
        <taxon>Spermatophyta</taxon>
        <taxon>Magnoliopsida</taxon>
        <taxon>eudicotyledons</taxon>
        <taxon>Gunneridae</taxon>
        <taxon>Pentapetalae</taxon>
        <taxon>rosids</taxon>
        <taxon>fabids</taxon>
        <taxon>Malpighiales</taxon>
        <taxon>Euphorbiaceae</taxon>
        <taxon>Crotonoideae</taxon>
        <taxon>Manihoteae</taxon>
        <taxon>Manihot</taxon>
    </lineage>
</organism>
<gene>
    <name evidence="2" type="ORF">MANES_03G005000</name>
</gene>
<keyword evidence="1" id="KW-1133">Transmembrane helix</keyword>
<name>A0A2C9W4S4_MANES</name>
<evidence type="ECO:0000313" key="2">
    <source>
        <dbReference type="EMBL" id="OAY53547.1"/>
    </source>
</evidence>
<proteinExistence type="predicted"/>
<accession>A0A2C9W4S4</accession>
<keyword evidence="1" id="KW-0812">Transmembrane</keyword>
<evidence type="ECO:0000256" key="1">
    <source>
        <dbReference type="SAM" id="Phobius"/>
    </source>
</evidence>
<keyword evidence="1" id="KW-0472">Membrane</keyword>
<protein>
    <submittedName>
        <fullName evidence="2">Uncharacterized protein</fullName>
    </submittedName>
</protein>
<dbReference type="EMBL" id="CM004389">
    <property type="protein sequence ID" value="OAY53547.1"/>
    <property type="molecule type" value="Genomic_DNA"/>
</dbReference>